<accession>A0ABD0V5P1</accession>
<dbReference type="Pfam" id="PF05553">
    <property type="entry name" value="DUF761"/>
    <property type="match status" value="1"/>
</dbReference>
<evidence type="ECO:0000259" key="3">
    <source>
        <dbReference type="Pfam" id="PF14364"/>
    </source>
</evidence>
<evidence type="ECO:0000256" key="1">
    <source>
        <dbReference type="SAM" id="MobiDB-lite"/>
    </source>
</evidence>
<comment type="caution">
    <text evidence="4">The sequence shown here is derived from an EMBL/GenBank/DDBJ whole genome shotgun (WGS) entry which is preliminary data.</text>
</comment>
<gene>
    <name evidence="4" type="ORF">M5K25_009530</name>
</gene>
<dbReference type="EMBL" id="JANQDX010000008">
    <property type="protein sequence ID" value="KAL0920395.1"/>
    <property type="molecule type" value="Genomic_DNA"/>
</dbReference>
<dbReference type="Proteomes" id="UP001552299">
    <property type="component" value="Unassembled WGS sequence"/>
</dbReference>
<organism evidence="4 5">
    <name type="scientific">Dendrobium thyrsiflorum</name>
    <name type="common">Pinecone-like raceme dendrobium</name>
    <name type="synonym">Orchid</name>
    <dbReference type="NCBI Taxonomy" id="117978"/>
    <lineage>
        <taxon>Eukaryota</taxon>
        <taxon>Viridiplantae</taxon>
        <taxon>Streptophyta</taxon>
        <taxon>Embryophyta</taxon>
        <taxon>Tracheophyta</taxon>
        <taxon>Spermatophyta</taxon>
        <taxon>Magnoliopsida</taxon>
        <taxon>Liliopsida</taxon>
        <taxon>Asparagales</taxon>
        <taxon>Orchidaceae</taxon>
        <taxon>Epidendroideae</taxon>
        <taxon>Malaxideae</taxon>
        <taxon>Dendrobiinae</taxon>
        <taxon>Dendrobium</taxon>
    </lineage>
</organism>
<keyword evidence="2" id="KW-1133">Transmembrane helix</keyword>
<evidence type="ECO:0000313" key="5">
    <source>
        <dbReference type="Proteomes" id="UP001552299"/>
    </source>
</evidence>
<feature type="domain" description="DUF4408" evidence="3">
    <location>
        <begin position="55"/>
        <end position="81"/>
    </location>
</feature>
<protein>
    <recommendedName>
        <fullName evidence="3">DUF4408 domain-containing protein</fullName>
    </recommendedName>
</protein>
<dbReference type="InterPro" id="IPR025520">
    <property type="entry name" value="DUF4408"/>
</dbReference>
<keyword evidence="2" id="KW-0812">Transmembrane</keyword>
<dbReference type="InterPro" id="IPR008480">
    <property type="entry name" value="DUF761_pln"/>
</dbReference>
<feature type="region of interest" description="Disordered" evidence="1">
    <location>
        <begin position="176"/>
        <end position="195"/>
    </location>
</feature>
<dbReference type="PANTHER" id="PTHR33098:SF53">
    <property type="entry name" value="OS05G0540900 PROTEIN"/>
    <property type="match status" value="1"/>
</dbReference>
<feature type="region of interest" description="Disordered" evidence="1">
    <location>
        <begin position="118"/>
        <end position="153"/>
    </location>
</feature>
<keyword evidence="5" id="KW-1185">Reference proteome</keyword>
<dbReference type="Pfam" id="PF14364">
    <property type="entry name" value="DUF4408"/>
    <property type="match status" value="1"/>
</dbReference>
<proteinExistence type="predicted"/>
<keyword evidence="2" id="KW-0472">Membrane</keyword>
<evidence type="ECO:0000313" key="4">
    <source>
        <dbReference type="EMBL" id="KAL0920395.1"/>
    </source>
</evidence>
<dbReference type="AlphaFoldDB" id="A0ABD0V5P1"/>
<evidence type="ECO:0000256" key="2">
    <source>
        <dbReference type="SAM" id="Phobius"/>
    </source>
</evidence>
<name>A0ABD0V5P1_DENTH</name>
<feature type="transmembrane region" description="Helical" evidence="2">
    <location>
        <begin position="60"/>
        <end position="81"/>
    </location>
</feature>
<reference evidence="4 5" key="1">
    <citation type="journal article" date="2024" name="Plant Biotechnol. J.">
        <title>Dendrobium thyrsiflorum genome and its molecular insights into genes involved in important horticultural traits.</title>
        <authorList>
            <person name="Chen B."/>
            <person name="Wang J.Y."/>
            <person name="Zheng P.J."/>
            <person name="Li K.L."/>
            <person name="Liang Y.M."/>
            <person name="Chen X.F."/>
            <person name="Zhang C."/>
            <person name="Zhao X."/>
            <person name="He X."/>
            <person name="Zhang G.Q."/>
            <person name="Liu Z.J."/>
            <person name="Xu Q."/>
        </authorList>
    </citation>
    <scope>NUCLEOTIDE SEQUENCE [LARGE SCALE GENOMIC DNA]</scope>
    <source>
        <strain evidence="4">GZMU011</strain>
    </source>
</reference>
<feature type="transmembrane region" description="Helical" evidence="2">
    <location>
        <begin position="16"/>
        <end position="40"/>
    </location>
</feature>
<feature type="compositionally biased region" description="Basic and acidic residues" evidence="1">
    <location>
        <begin position="182"/>
        <end position="195"/>
    </location>
</feature>
<dbReference type="PANTHER" id="PTHR33098">
    <property type="entry name" value="COTTON FIBER (DUF761)"/>
    <property type="match status" value="1"/>
</dbReference>
<sequence length="256" mass="28850">MALSDGSLLTREFRTIILAAARTTFLLVGIASTAIILASITVPYSADLLSSSLPRIRTLAFAWLSPSYLFITVHFIIIVIWKLHPHNYHPQEQNEEEIQYLSKELEIPDAIPPMAASILDSPDSLPDPPDPDPDPLDSVPDPSNSGETDLDESHDYSMDATWKAIVTKSAAAVEAPARPRMRKSDTWERCGRDREGSPAVTLVPKFRKSETFRRISVGREELFGRAEAFIRTHYEQRRIQRQESEQRYIEMVNAAC</sequence>